<gene>
    <name evidence="3" type="ORF">FKW77_005414</name>
</gene>
<reference evidence="3 4" key="1">
    <citation type="submission" date="2019-07" db="EMBL/GenBank/DDBJ databases">
        <title>Finished genome of Venturia effusa.</title>
        <authorList>
            <person name="Young C.A."/>
            <person name="Cox M.P."/>
            <person name="Ganley A.R.D."/>
            <person name="David W.J."/>
        </authorList>
    </citation>
    <scope>NUCLEOTIDE SEQUENCE [LARGE SCALE GENOMIC DNA]</scope>
    <source>
        <strain evidence="4">albino</strain>
    </source>
</reference>
<protein>
    <submittedName>
        <fullName evidence="3">Uncharacterized protein</fullName>
    </submittedName>
</protein>
<keyword evidence="2" id="KW-1133">Transmembrane helix</keyword>
<evidence type="ECO:0000313" key="3">
    <source>
        <dbReference type="EMBL" id="QDS74988.1"/>
    </source>
</evidence>
<dbReference type="EMBL" id="CP042196">
    <property type="protein sequence ID" value="QDS74988.1"/>
    <property type="molecule type" value="Genomic_DNA"/>
</dbReference>
<organism evidence="3 4">
    <name type="scientific">Venturia effusa</name>
    <dbReference type="NCBI Taxonomy" id="50376"/>
    <lineage>
        <taxon>Eukaryota</taxon>
        <taxon>Fungi</taxon>
        <taxon>Dikarya</taxon>
        <taxon>Ascomycota</taxon>
        <taxon>Pezizomycotina</taxon>
        <taxon>Dothideomycetes</taxon>
        <taxon>Pleosporomycetidae</taxon>
        <taxon>Venturiales</taxon>
        <taxon>Venturiaceae</taxon>
        <taxon>Venturia</taxon>
    </lineage>
</organism>
<evidence type="ECO:0000256" key="2">
    <source>
        <dbReference type="SAM" id="Phobius"/>
    </source>
</evidence>
<feature type="transmembrane region" description="Helical" evidence="2">
    <location>
        <begin position="205"/>
        <end position="224"/>
    </location>
</feature>
<proteinExistence type="predicted"/>
<dbReference type="Proteomes" id="UP000316270">
    <property type="component" value="Chromosome 12"/>
</dbReference>
<evidence type="ECO:0000313" key="4">
    <source>
        <dbReference type="Proteomes" id="UP000316270"/>
    </source>
</evidence>
<feature type="transmembrane region" description="Helical" evidence="2">
    <location>
        <begin position="244"/>
        <end position="265"/>
    </location>
</feature>
<dbReference type="AlphaFoldDB" id="A0A517LH66"/>
<name>A0A517LH66_9PEZI</name>
<feature type="compositionally biased region" description="Basic residues" evidence="1">
    <location>
        <begin position="309"/>
        <end position="319"/>
    </location>
</feature>
<feature type="region of interest" description="Disordered" evidence="1">
    <location>
        <begin position="277"/>
        <end position="319"/>
    </location>
</feature>
<feature type="transmembrane region" description="Helical" evidence="2">
    <location>
        <begin position="6"/>
        <end position="27"/>
    </location>
</feature>
<feature type="compositionally biased region" description="Polar residues" evidence="1">
    <location>
        <begin position="56"/>
        <end position="69"/>
    </location>
</feature>
<dbReference type="OrthoDB" id="4159154at2759"/>
<accession>A0A517LH66</accession>
<keyword evidence="2" id="KW-0812">Transmembrane</keyword>
<keyword evidence="2" id="KW-0472">Membrane</keyword>
<feature type="region of interest" description="Disordered" evidence="1">
    <location>
        <begin position="56"/>
        <end position="82"/>
    </location>
</feature>
<sequence length="319" mass="33612">MNRLISLAITVIFSLTSLILGFLCIFAGHSNGVLENYAIISLNTSRVGQAFIDQTLKNPTANDGNTTDQPTPSPSPSPSPARLKARQYTITISGTTTATLRALPTATTFSYIIGTKTTSFAYTSPPTLPTPLPDLINALPGAANLASTNNPLYTHLLNPSSPLASALSSNLTQAIINTTTQNGTDAPLFGSLAGIIGISDFYSSFYFGAALSLTLVAVLATKYINRSGAAVNMSVDRGDKFLGLTWSAWVCSLVASVLPNVYALGAWKARRAEKKAVKNGGGEARHMSGAKWKGDVGSSEEEVGQAVRSIKRKPVARSR</sequence>
<evidence type="ECO:0000256" key="1">
    <source>
        <dbReference type="SAM" id="MobiDB-lite"/>
    </source>
</evidence>
<keyword evidence="4" id="KW-1185">Reference proteome</keyword>